<keyword evidence="1" id="KW-0479">Metal-binding</keyword>
<gene>
    <name evidence="8" type="ORF">Slin15195_G094540</name>
</gene>
<dbReference type="CDD" id="cd14279">
    <property type="entry name" value="CUE"/>
    <property type="match status" value="1"/>
</dbReference>
<sequence>MDEHRAKRLKPDDRSAPTAEESNDEDTDFSLAILQSLFPDKKAEVLLDYLLAYGGSYEKASDALSGKIDEPKRKQATIGYQSSLNFFTKHERTSVPAKAQPKQQTKKGQTLHLYSPIDVETNTPCTIVHNFLPPAQAHALLQELLDEAPTFERGSFQLFGRTVQNHSTFKFYLDTAEAVKDQETNFCYDGSVYESGALKQTTPELLRVSQIVKETVNEEVRRRMRDYQPDGKKLKFQSPEDWEPNASFVNCYDGPKENVGYHSDQLTYLGPRAVIGSLSLGVAREFRVRRIVPPSEDGSTSQADEQGQIAIHLPHNSLLVMHAEMQEEWKHSIALAKSIDPHPLAANRRLNVTYRCYKDYLHPRHTPKCKCDVPMVLRCVQKRAASRGRYMWQCFANYQANSKKDCGMFVWAELDEDGKPPWYDGYKGNANLPVFLSEDSIEKPANEP</sequence>
<evidence type="ECO:0000313" key="8">
    <source>
        <dbReference type="EMBL" id="USW56135.1"/>
    </source>
</evidence>
<evidence type="ECO:0000256" key="5">
    <source>
        <dbReference type="SAM" id="MobiDB-lite"/>
    </source>
</evidence>
<dbReference type="PANTHER" id="PTHR31212:SF4">
    <property type="entry name" value="ALPHA-KETOGLUTARATE-DEPENDENT DIOXYGENASE ALKB HOMOLOG 3"/>
    <property type="match status" value="1"/>
</dbReference>
<proteinExistence type="predicted"/>
<dbReference type="InterPro" id="IPR032854">
    <property type="entry name" value="ALKBH3"/>
</dbReference>
<feature type="domain" description="Fe2OG dioxygenase" evidence="6">
    <location>
        <begin position="243"/>
        <end position="358"/>
    </location>
</feature>
<evidence type="ECO:0000259" key="7">
    <source>
        <dbReference type="PROSITE" id="PS51999"/>
    </source>
</evidence>
<accession>A0A9Q9AVX9</accession>
<dbReference type="SUPFAM" id="SSF51197">
    <property type="entry name" value="Clavaminate synthase-like"/>
    <property type="match status" value="1"/>
</dbReference>
<feature type="region of interest" description="Disordered" evidence="5">
    <location>
        <begin position="1"/>
        <end position="26"/>
    </location>
</feature>
<dbReference type="FunFam" id="2.60.120.590:FF:000010">
    <property type="entry name" value="GRF zinc finger domain protein"/>
    <property type="match status" value="1"/>
</dbReference>
<dbReference type="InterPro" id="IPR010666">
    <property type="entry name" value="Znf_GRF"/>
</dbReference>
<evidence type="ECO:0000259" key="6">
    <source>
        <dbReference type="PROSITE" id="PS51471"/>
    </source>
</evidence>
<dbReference type="GO" id="GO:0008270">
    <property type="term" value="F:zinc ion binding"/>
    <property type="evidence" value="ECO:0007669"/>
    <property type="project" value="UniProtKB-KW"/>
</dbReference>
<dbReference type="PROSITE" id="PS51471">
    <property type="entry name" value="FE2OG_OXY"/>
    <property type="match status" value="1"/>
</dbReference>
<dbReference type="InterPro" id="IPR037151">
    <property type="entry name" value="AlkB-like_sf"/>
</dbReference>
<keyword evidence="2 4" id="KW-0863">Zinc-finger</keyword>
<feature type="compositionally biased region" description="Basic and acidic residues" evidence="5">
    <location>
        <begin position="1"/>
        <end position="15"/>
    </location>
</feature>
<evidence type="ECO:0000256" key="3">
    <source>
        <dbReference type="ARBA" id="ARBA00022833"/>
    </source>
</evidence>
<dbReference type="InterPro" id="IPR005123">
    <property type="entry name" value="Oxoglu/Fe-dep_dioxygenase_dom"/>
</dbReference>
<dbReference type="Pfam" id="PF13532">
    <property type="entry name" value="2OG-FeII_Oxy_2"/>
    <property type="match status" value="1"/>
</dbReference>
<dbReference type="AlphaFoldDB" id="A0A9Q9AVX9"/>
<organism evidence="8 9">
    <name type="scientific">Septoria linicola</name>
    <dbReference type="NCBI Taxonomy" id="215465"/>
    <lineage>
        <taxon>Eukaryota</taxon>
        <taxon>Fungi</taxon>
        <taxon>Dikarya</taxon>
        <taxon>Ascomycota</taxon>
        <taxon>Pezizomycotina</taxon>
        <taxon>Dothideomycetes</taxon>
        <taxon>Dothideomycetidae</taxon>
        <taxon>Mycosphaerellales</taxon>
        <taxon>Mycosphaerellaceae</taxon>
        <taxon>Septoria</taxon>
    </lineage>
</organism>
<evidence type="ECO:0000256" key="1">
    <source>
        <dbReference type="ARBA" id="ARBA00022723"/>
    </source>
</evidence>
<protein>
    <submittedName>
        <fullName evidence="8">Alkylated DNA repair protein alkB 3</fullName>
    </submittedName>
</protein>
<dbReference type="EMBL" id="CP099425">
    <property type="protein sequence ID" value="USW56135.1"/>
    <property type="molecule type" value="Genomic_DNA"/>
</dbReference>
<evidence type="ECO:0000256" key="4">
    <source>
        <dbReference type="PROSITE-ProRule" id="PRU01343"/>
    </source>
</evidence>
<dbReference type="GO" id="GO:0051213">
    <property type="term" value="F:dioxygenase activity"/>
    <property type="evidence" value="ECO:0007669"/>
    <property type="project" value="InterPro"/>
</dbReference>
<keyword evidence="9" id="KW-1185">Reference proteome</keyword>
<dbReference type="GO" id="GO:0006307">
    <property type="term" value="P:DNA alkylation repair"/>
    <property type="evidence" value="ECO:0007669"/>
    <property type="project" value="InterPro"/>
</dbReference>
<reference evidence="8" key="1">
    <citation type="submission" date="2022-06" db="EMBL/GenBank/DDBJ databases">
        <title>Complete genome sequences of two strains of the flax pathogen Septoria linicola.</title>
        <authorList>
            <person name="Lapalu N."/>
            <person name="Simon A."/>
            <person name="Demenou B."/>
            <person name="Paumier D."/>
            <person name="Guillot M.-P."/>
            <person name="Gout L."/>
            <person name="Valade R."/>
        </authorList>
    </citation>
    <scope>NUCLEOTIDE SEQUENCE</scope>
    <source>
        <strain evidence="8">SE15195</strain>
    </source>
</reference>
<feature type="domain" description="GRF-type" evidence="7">
    <location>
        <begin position="369"/>
        <end position="415"/>
    </location>
</feature>
<dbReference type="Gene3D" id="2.60.120.590">
    <property type="entry name" value="Alpha-ketoglutarate-dependent dioxygenase AlkB-like"/>
    <property type="match status" value="1"/>
</dbReference>
<evidence type="ECO:0000256" key="2">
    <source>
        <dbReference type="ARBA" id="ARBA00022771"/>
    </source>
</evidence>
<name>A0A9Q9AVX9_9PEZI</name>
<dbReference type="PROSITE" id="PS51999">
    <property type="entry name" value="ZF_GRF"/>
    <property type="match status" value="1"/>
</dbReference>
<evidence type="ECO:0000313" key="9">
    <source>
        <dbReference type="Proteomes" id="UP001056384"/>
    </source>
</evidence>
<keyword evidence="3" id="KW-0862">Zinc</keyword>
<dbReference type="PANTHER" id="PTHR31212">
    <property type="entry name" value="ALPHA-KETOGLUTARATE-DEPENDENT DIOXYGENASE ALKB HOMOLOG 3"/>
    <property type="match status" value="1"/>
</dbReference>
<dbReference type="InterPro" id="IPR027450">
    <property type="entry name" value="AlkB-like"/>
</dbReference>
<dbReference type="Proteomes" id="UP001056384">
    <property type="component" value="Chromosome 8"/>
</dbReference>